<dbReference type="Pfam" id="PF02014">
    <property type="entry name" value="Reeler"/>
    <property type="match status" value="1"/>
</dbReference>
<dbReference type="Proteomes" id="UP001190700">
    <property type="component" value="Unassembled WGS sequence"/>
</dbReference>
<feature type="signal peptide" evidence="2">
    <location>
        <begin position="1"/>
        <end position="24"/>
    </location>
</feature>
<dbReference type="AlphaFoldDB" id="A0AAE0F151"/>
<comment type="caution">
    <text evidence="4">The sequence shown here is derived from an EMBL/GenBank/DDBJ whole genome shotgun (WGS) entry which is preliminary data.</text>
</comment>
<name>A0AAE0F151_9CHLO</name>
<proteinExistence type="predicted"/>
<evidence type="ECO:0000259" key="3">
    <source>
        <dbReference type="Pfam" id="PF02014"/>
    </source>
</evidence>
<evidence type="ECO:0000313" key="4">
    <source>
        <dbReference type="EMBL" id="KAK3247973.1"/>
    </source>
</evidence>
<feature type="chain" id="PRO_5042250044" description="Reelin domain-containing protein" evidence="2">
    <location>
        <begin position="25"/>
        <end position="444"/>
    </location>
</feature>
<sequence>MFTAIARALLIASLLSTCLTPVGAYSSGAGSCGSPGHGSSASGSGNYQLTVLSSPSGESVTVTLSDTTGAASFKGYIVLPNSDSGSSFSSFNDGKGKTGVDGCSSLKAWTHSNSDPKSAVSATLTLGSAGTTTLTYYVEQHFPLSVKGALLKLLYVGGINSVVSLMRGGCPKGLCVASIGLVLQGTDPSSFSESGTEGTTEAVATVLDVNASQVSVVVEGYDVSSLMTLSGTTSETFKATLSAFISAAASTYNVATADVEVGDVSDISSQSRRRGRALMQDAEGGVEVQLTIAAATAEEATSLEEAIPSSVSSGELQESMSQAGAAGQVAGATEPETAVDLAVSVEVDAEMGNVEDVEMSLETSVQNGELGTKLQQQGVELEALETTYVGLPSSTLSPSQDAYMPPPHTDSTDDSNSEDATFQPFAFRLMMASLIFMAWCNSGY</sequence>
<dbReference type="InterPro" id="IPR002861">
    <property type="entry name" value="Reeler_dom"/>
</dbReference>
<dbReference type="EMBL" id="LGRX02028521">
    <property type="protein sequence ID" value="KAK3247973.1"/>
    <property type="molecule type" value="Genomic_DNA"/>
</dbReference>
<accession>A0AAE0F151</accession>
<evidence type="ECO:0000313" key="5">
    <source>
        <dbReference type="Proteomes" id="UP001190700"/>
    </source>
</evidence>
<dbReference type="PROSITE" id="PS51257">
    <property type="entry name" value="PROKAR_LIPOPROTEIN"/>
    <property type="match status" value="1"/>
</dbReference>
<reference evidence="4 5" key="1">
    <citation type="journal article" date="2015" name="Genome Biol. Evol.">
        <title>Comparative Genomics of a Bacterivorous Green Alga Reveals Evolutionary Causalities and Consequences of Phago-Mixotrophic Mode of Nutrition.</title>
        <authorList>
            <person name="Burns J.A."/>
            <person name="Paasch A."/>
            <person name="Narechania A."/>
            <person name="Kim E."/>
        </authorList>
    </citation>
    <scope>NUCLEOTIDE SEQUENCE [LARGE SCALE GENOMIC DNA]</scope>
    <source>
        <strain evidence="4 5">PLY_AMNH</strain>
    </source>
</reference>
<keyword evidence="2" id="KW-0732">Signal</keyword>
<evidence type="ECO:0000256" key="1">
    <source>
        <dbReference type="SAM" id="MobiDB-lite"/>
    </source>
</evidence>
<protein>
    <recommendedName>
        <fullName evidence="3">Reelin domain-containing protein</fullName>
    </recommendedName>
</protein>
<evidence type="ECO:0000256" key="2">
    <source>
        <dbReference type="SAM" id="SignalP"/>
    </source>
</evidence>
<feature type="region of interest" description="Disordered" evidence="1">
    <location>
        <begin position="391"/>
        <end position="418"/>
    </location>
</feature>
<gene>
    <name evidence="4" type="ORF">CYMTET_42546</name>
</gene>
<organism evidence="4 5">
    <name type="scientific">Cymbomonas tetramitiformis</name>
    <dbReference type="NCBI Taxonomy" id="36881"/>
    <lineage>
        <taxon>Eukaryota</taxon>
        <taxon>Viridiplantae</taxon>
        <taxon>Chlorophyta</taxon>
        <taxon>Pyramimonadophyceae</taxon>
        <taxon>Pyramimonadales</taxon>
        <taxon>Pyramimonadaceae</taxon>
        <taxon>Cymbomonas</taxon>
    </lineage>
</organism>
<keyword evidence="5" id="KW-1185">Reference proteome</keyword>
<feature type="domain" description="Reelin" evidence="3">
    <location>
        <begin position="35"/>
        <end position="123"/>
    </location>
</feature>